<comment type="caution">
    <text evidence="3">The sequence shown here is derived from an EMBL/GenBank/DDBJ whole genome shotgun (WGS) entry which is preliminary data.</text>
</comment>
<evidence type="ECO:0000259" key="1">
    <source>
        <dbReference type="Pfam" id="PF00534"/>
    </source>
</evidence>
<dbReference type="CDD" id="cd03817">
    <property type="entry name" value="GT4_UGDG-like"/>
    <property type="match status" value="1"/>
</dbReference>
<sequence length="399" mass="44592">MKILITTECYRPIINGVVTSVVNLQSELEKNGHEVRILTLSPDGHSFVEDGVTYIGSVGALYPGVRTALRVHRKELRPLLDWKPDVVHSQCEFSTFRMARYIAGKLNIPIIHTYHTVYEDYTHYFSPSRTWGRAAVAWFSRNTLKNVQCVVAPTKKVRGLLAGYGVPGDIQVVPTGVDLSQFQTQLSEKRRSVLRESLGLTEKDPVLVSVGRLAKEKNLEEILRFVAEYRDSRLKLLIVGDGPHRQQLERYAGEWGLADRVVFAGMVQPEKVADYYKLGDLFVSASNSETQGLTYIEAMASGLPVLCRRDECLNGVVDTGVNGWQYESFEQFEKALAAALNQDGLLKELGANARRTALERYSSVAFAENAEQIYVRACASYRPVTDRPFLLAATKAAVK</sequence>
<dbReference type="InterPro" id="IPR001296">
    <property type="entry name" value="Glyco_trans_1"/>
</dbReference>
<dbReference type="GO" id="GO:0016740">
    <property type="term" value="F:transferase activity"/>
    <property type="evidence" value="ECO:0007669"/>
    <property type="project" value="UniProtKB-KW"/>
</dbReference>
<evidence type="ECO:0000313" key="3">
    <source>
        <dbReference type="EMBL" id="GGN94456.1"/>
    </source>
</evidence>
<protein>
    <submittedName>
        <fullName evidence="3">Glycosyl transferase</fullName>
    </submittedName>
</protein>
<dbReference type="PANTHER" id="PTHR45947">
    <property type="entry name" value="SULFOQUINOVOSYL TRANSFERASE SQD2"/>
    <property type="match status" value="1"/>
</dbReference>
<dbReference type="Proteomes" id="UP000606653">
    <property type="component" value="Unassembled WGS sequence"/>
</dbReference>
<evidence type="ECO:0000313" key="4">
    <source>
        <dbReference type="Proteomes" id="UP000606653"/>
    </source>
</evidence>
<feature type="domain" description="Glycosyltransferase subfamily 4-like N-terminal" evidence="2">
    <location>
        <begin position="14"/>
        <end position="180"/>
    </location>
</feature>
<dbReference type="EMBL" id="BMLN01000002">
    <property type="protein sequence ID" value="GGN94456.1"/>
    <property type="molecule type" value="Genomic_DNA"/>
</dbReference>
<dbReference type="InterPro" id="IPR050194">
    <property type="entry name" value="Glycosyltransferase_grp1"/>
</dbReference>
<keyword evidence="3" id="KW-0808">Transferase</keyword>
<dbReference type="SUPFAM" id="SSF53756">
    <property type="entry name" value="UDP-Glycosyltransferase/glycogen phosphorylase"/>
    <property type="match status" value="1"/>
</dbReference>
<organism evidence="3 4">
    <name type="scientific">Saccharibacillus kuerlensis</name>
    <dbReference type="NCBI Taxonomy" id="459527"/>
    <lineage>
        <taxon>Bacteria</taxon>
        <taxon>Bacillati</taxon>
        <taxon>Bacillota</taxon>
        <taxon>Bacilli</taxon>
        <taxon>Bacillales</taxon>
        <taxon>Paenibacillaceae</taxon>
        <taxon>Saccharibacillus</taxon>
    </lineage>
</organism>
<reference evidence="4" key="1">
    <citation type="journal article" date="2019" name="Int. J. Syst. Evol. Microbiol.">
        <title>The Global Catalogue of Microorganisms (GCM) 10K type strain sequencing project: providing services to taxonomists for standard genome sequencing and annotation.</title>
        <authorList>
            <consortium name="The Broad Institute Genomics Platform"/>
            <consortium name="The Broad Institute Genome Sequencing Center for Infectious Disease"/>
            <person name="Wu L."/>
            <person name="Ma J."/>
        </authorList>
    </citation>
    <scope>NUCLEOTIDE SEQUENCE [LARGE SCALE GENOMIC DNA]</scope>
    <source>
        <strain evidence="4">CGMCC 1.6964</strain>
    </source>
</reference>
<accession>A0ABQ2KVB3</accession>
<dbReference type="Pfam" id="PF00534">
    <property type="entry name" value="Glycos_transf_1"/>
    <property type="match status" value="1"/>
</dbReference>
<name>A0ABQ2KVB3_9BACL</name>
<keyword evidence="4" id="KW-1185">Reference proteome</keyword>
<dbReference type="InterPro" id="IPR028098">
    <property type="entry name" value="Glyco_trans_4-like_N"/>
</dbReference>
<feature type="domain" description="Glycosyl transferase family 1" evidence="1">
    <location>
        <begin position="194"/>
        <end position="355"/>
    </location>
</feature>
<dbReference type="Pfam" id="PF13439">
    <property type="entry name" value="Glyco_transf_4"/>
    <property type="match status" value="1"/>
</dbReference>
<dbReference type="Gene3D" id="3.40.50.2000">
    <property type="entry name" value="Glycogen Phosphorylase B"/>
    <property type="match status" value="2"/>
</dbReference>
<evidence type="ECO:0000259" key="2">
    <source>
        <dbReference type="Pfam" id="PF13439"/>
    </source>
</evidence>
<dbReference type="RefSeq" id="WP_018978006.1">
    <property type="nucleotide sequence ID" value="NZ_BMLN01000002.1"/>
</dbReference>
<dbReference type="PANTHER" id="PTHR45947:SF3">
    <property type="entry name" value="SULFOQUINOVOSYL TRANSFERASE SQD2"/>
    <property type="match status" value="1"/>
</dbReference>
<proteinExistence type="predicted"/>
<gene>
    <name evidence="3" type="ORF">GCM10010969_09260</name>
</gene>